<evidence type="ECO:0000313" key="5">
    <source>
        <dbReference type="Proteomes" id="UP001055437"/>
    </source>
</evidence>
<dbReference type="OrthoDB" id="9785474at2"/>
<dbReference type="InterPro" id="IPR012312">
    <property type="entry name" value="Hemerythrin-like"/>
</dbReference>
<dbReference type="EMBL" id="CP023671">
    <property type="protein sequence ID" value="AYE33209.1"/>
    <property type="molecule type" value="Genomic_DNA"/>
</dbReference>
<keyword evidence="5" id="KW-1185">Reference proteome</keyword>
<dbReference type="PANTHER" id="PTHR39966">
    <property type="entry name" value="BLL2471 PROTEIN-RELATED"/>
    <property type="match status" value="1"/>
</dbReference>
<dbReference type="Pfam" id="PF01814">
    <property type="entry name" value="Hemerythrin"/>
    <property type="match status" value="1"/>
</dbReference>
<evidence type="ECO:0000313" key="3">
    <source>
        <dbReference type="EMBL" id="USR99782.1"/>
    </source>
</evidence>
<dbReference type="Proteomes" id="UP000280586">
    <property type="component" value="Chromosome"/>
</dbReference>
<evidence type="ECO:0000259" key="1">
    <source>
        <dbReference type="Pfam" id="PF01814"/>
    </source>
</evidence>
<proteinExistence type="predicted"/>
<feature type="domain" description="Hemerythrin-like" evidence="1">
    <location>
        <begin position="3"/>
        <end position="139"/>
    </location>
</feature>
<reference evidence="2 4" key="1">
    <citation type="submission" date="2017-09" db="EMBL/GenBank/DDBJ databases">
        <authorList>
            <person name="Thomas P."/>
            <person name="Seyboldt C."/>
        </authorList>
    </citation>
    <scope>NUCLEOTIDE SEQUENCE [LARGE SCALE GENOMIC DNA]</scope>
    <source>
        <strain evidence="2 4">DSM 7534</strain>
    </source>
</reference>
<dbReference type="GeneID" id="303559334"/>
<evidence type="ECO:0000313" key="4">
    <source>
        <dbReference type="Proteomes" id="UP000280586"/>
    </source>
</evidence>
<dbReference type="AlphaFoldDB" id="A0A9N7JIG3"/>
<sequence>MNAINLMMEEHKNIKIMLKIVRKACFNILNSSEVDYEDFYLIIDFIRNYADSHHHKKEEVMLFNKMIDEMGSTAEKLVKYGMLVEHDLGRLYISELENSLKKMKYGDKEAKLDIIANAISYTNLLERHIEKEDNVVYKFAERELKEDTLLEINNECIKFEEENNKVKIENLKILETLRNKYIE</sequence>
<dbReference type="EMBL" id="CP099799">
    <property type="protein sequence ID" value="USR99782.1"/>
    <property type="molecule type" value="Genomic_DNA"/>
</dbReference>
<reference evidence="3" key="2">
    <citation type="submission" date="2022-06" db="EMBL/GenBank/DDBJ databases">
        <authorList>
            <person name="Holder M.E."/>
            <person name="Ajami N.J."/>
            <person name="Petrosino J.F."/>
        </authorList>
    </citation>
    <scope>NUCLEOTIDE SEQUENCE</scope>
    <source>
        <strain evidence="3">RMA 8861</strain>
    </source>
</reference>
<organism evidence="2 4">
    <name type="scientific">Clostridium septicum</name>
    <dbReference type="NCBI Taxonomy" id="1504"/>
    <lineage>
        <taxon>Bacteria</taxon>
        <taxon>Bacillati</taxon>
        <taxon>Bacillota</taxon>
        <taxon>Clostridia</taxon>
        <taxon>Eubacteriales</taxon>
        <taxon>Clostridiaceae</taxon>
        <taxon>Clostridium</taxon>
    </lineage>
</organism>
<name>A0A9N7JIG3_CLOSE</name>
<dbReference type="Gene3D" id="1.20.120.520">
    <property type="entry name" value="nmb1532 protein domain like"/>
    <property type="match status" value="1"/>
</dbReference>
<dbReference type="Proteomes" id="UP001055437">
    <property type="component" value="Chromosome"/>
</dbReference>
<accession>A0A9N7JIG3</accession>
<dbReference type="RefSeq" id="WP_066675595.1">
    <property type="nucleotide sequence ID" value="NZ_CABMIZ010000010.1"/>
</dbReference>
<dbReference type="GO" id="GO:0005886">
    <property type="term" value="C:plasma membrane"/>
    <property type="evidence" value="ECO:0007669"/>
    <property type="project" value="TreeGrafter"/>
</dbReference>
<dbReference type="KEGG" id="csep:CP523_01410"/>
<evidence type="ECO:0000313" key="2">
    <source>
        <dbReference type="EMBL" id="AYE33209.1"/>
    </source>
</evidence>
<gene>
    <name evidence="2" type="ORF">CP523_01410</name>
    <name evidence="3" type="ORF">NH397_09715</name>
</gene>
<protein>
    <submittedName>
        <fullName evidence="2 3">Hemerythrin</fullName>
    </submittedName>
</protein>
<dbReference type="PANTHER" id="PTHR39966:SF1">
    <property type="entry name" value="HEMERYTHRIN-LIKE DOMAIN-CONTAINING PROTEIN"/>
    <property type="match status" value="1"/>
</dbReference>